<gene>
    <name evidence="1" type="ORF">K3G42_001792</name>
</gene>
<protein>
    <submittedName>
        <fullName evidence="1">Uncharacterized protein</fullName>
    </submittedName>
</protein>
<dbReference type="Proteomes" id="UP000827872">
    <property type="component" value="Linkage Group LG16"/>
</dbReference>
<evidence type="ECO:0000313" key="1">
    <source>
        <dbReference type="EMBL" id="KAH7990074.1"/>
    </source>
</evidence>
<accession>A0ACB8EBV2</accession>
<sequence>MKKAWQTIKTIVNLPVISPFKKRYSWVQLAGHTGSFKAADGGTILKRYSENEEKCFELLMNDRLYSCVPVFHGVVERDGESYIQLDDLLTNFEGPCVMDCKMGIRLLHQVQILLYHMFNFGVKTKGD</sequence>
<proteinExistence type="predicted"/>
<dbReference type="EMBL" id="CM037629">
    <property type="protein sequence ID" value="KAH7990074.1"/>
    <property type="molecule type" value="Genomic_DNA"/>
</dbReference>
<organism evidence="1 2">
    <name type="scientific">Sphaerodactylus townsendi</name>
    <dbReference type="NCBI Taxonomy" id="933632"/>
    <lineage>
        <taxon>Eukaryota</taxon>
        <taxon>Metazoa</taxon>
        <taxon>Chordata</taxon>
        <taxon>Craniata</taxon>
        <taxon>Vertebrata</taxon>
        <taxon>Euteleostomi</taxon>
        <taxon>Lepidosauria</taxon>
        <taxon>Squamata</taxon>
        <taxon>Bifurcata</taxon>
        <taxon>Gekkota</taxon>
        <taxon>Sphaerodactylidae</taxon>
        <taxon>Sphaerodactylus</taxon>
    </lineage>
</organism>
<comment type="caution">
    <text evidence="1">The sequence shown here is derived from an EMBL/GenBank/DDBJ whole genome shotgun (WGS) entry which is preliminary data.</text>
</comment>
<evidence type="ECO:0000313" key="2">
    <source>
        <dbReference type="Proteomes" id="UP000827872"/>
    </source>
</evidence>
<name>A0ACB8EBV2_9SAUR</name>
<keyword evidence="2" id="KW-1185">Reference proteome</keyword>
<reference evidence="1" key="1">
    <citation type="submission" date="2021-08" db="EMBL/GenBank/DDBJ databases">
        <title>The first chromosome-level gecko genome reveals the dynamic sex chromosomes of Neotropical dwarf geckos (Sphaerodactylidae: Sphaerodactylus).</title>
        <authorList>
            <person name="Pinto B.J."/>
            <person name="Keating S.E."/>
            <person name="Gamble T."/>
        </authorList>
    </citation>
    <scope>NUCLEOTIDE SEQUENCE</scope>
    <source>
        <strain evidence="1">TG3544</strain>
    </source>
</reference>